<proteinExistence type="inferred from homology"/>
<dbReference type="InterPro" id="IPR002634">
    <property type="entry name" value="BolA"/>
</dbReference>
<dbReference type="AlphaFoldDB" id="A0A7C5R8C1"/>
<comment type="similarity">
    <text evidence="1">Belongs to the BolA/IbaG family.</text>
</comment>
<evidence type="ECO:0000256" key="1">
    <source>
        <dbReference type="RuleBase" id="RU003860"/>
    </source>
</evidence>
<reference evidence="2" key="1">
    <citation type="journal article" date="2020" name="mSystems">
        <title>Genome- and Community-Level Interaction Insights into Carbon Utilization and Element Cycling Functions of Hydrothermarchaeota in Hydrothermal Sediment.</title>
        <authorList>
            <person name="Zhou Z."/>
            <person name="Liu Y."/>
            <person name="Xu W."/>
            <person name="Pan J."/>
            <person name="Luo Z.H."/>
            <person name="Li M."/>
        </authorList>
    </citation>
    <scope>NUCLEOTIDE SEQUENCE [LARGE SCALE GENOMIC DNA]</scope>
    <source>
        <strain evidence="2">HyVt-485</strain>
    </source>
</reference>
<name>A0A7C5R8C1_9PROT</name>
<dbReference type="EMBL" id="DRMJ01000488">
    <property type="protein sequence ID" value="HHL43805.1"/>
    <property type="molecule type" value="Genomic_DNA"/>
</dbReference>
<dbReference type="InterPro" id="IPR036065">
    <property type="entry name" value="BolA-like_sf"/>
</dbReference>
<protein>
    <submittedName>
        <fullName evidence="2">BolA family transcriptional regulator</fullName>
    </submittedName>
</protein>
<dbReference type="PANTHER" id="PTHR46230:SF7">
    <property type="entry name" value="BOLA-LIKE PROTEIN 1"/>
    <property type="match status" value="1"/>
</dbReference>
<dbReference type="Gene3D" id="3.30.300.90">
    <property type="entry name" value="BolA-like"/>
    <property type="match status" value="1"/>
</dbReference>
<dbReference type="PANTHER" id="PTHR46230">
    <property type="match status" value="1"/>
</dbReference>
<dbReference type="Proteomes" id="UP000885830">
    <property type="component" value="Unassembled WGS sequence"/>
</dbReference>
<sequence>MGPIATLIKEKLTNAFNPTQLEIIDESHRHSGHAGMAGHEAVESHFRVIIRSPSFEGLTTLAKHRTVMDVLAEEMDGKVHALSLDAGV</sequence>
<accession>A0A7C5R8C1</accession>
<evidence type="ECO:0000313" key="2">
    <source>
        <dbReference type="EMBL" id="HHL43805.1"/>
    </source>
</evidence>
<dbReference type="SUPFAM" id="SSF82657">
    <property type="entry name" value="BolA-like"/>
    <property type="match status" value="1"/>
</dbReference>
<comment type="caution">
    <text evidence="2">The sequence shown here is derived from an EMBL/GenBank/DDBJ whole genome shotgun (WGS) entry which is preliminary data.</text>
</comment>
<dbReference type="GO" id="GO:0016226">
    <property type="term" value="P:iron-sulfur cluster assembly"/>
    <property type="evidence" value="ECO:0007669"/>
    <property type="project" value="TreeGrafter"/>
</dbReference>
<organism evidence="2">
    <name type="scientific">Hellea balneolensis</name>
    <dbReference type="NCBI Taxonomy" id="287478"/>
    <lineage>
        <taxon>Bacteria</taxon>
        <taxon>Pseudomonadati</taxon>
        <taxon>Pseudomonadota</taxon>
        <taxon>Alphaproteobacteria</taxon>
        <taxon>Maricaulales</taxon>
        <taxon>Robiginitomaculaceae</taxon>
        <taxon>Hellea</taxon>
    </lineage>
</organism>
<gene>
    <name evidence="2" type="ORF">ENJ42_09315</name>
</gene>
<dbReference type="Pfam" id="PF01722">
    <property type="entry name" value="BolA"/>
    <property type="match status" value="1"/>
</dbReference>
<dbReference type="PIRSF" id="PIRSF003113">
    <property type="entry name" value="BolA"/>
    <property type="match status" value="1"/>
</dbReference>